<dbReference type="SFLD" id="SFLDG01082">
    <property type="entry name" value="B12-binding_domain_containing"/>
    <property type="match status" value="1"/>
</dbReference>
<dbReference type="GO" id="GO:0046872">
    <property type="term" value="F:metal ion binding"/>
    <property type="evidence" value="ECO:0007669"/>
    <property type="project" value="UniProtKB-KW"/>
</dbReference>
<dbReference type="GO" id="GO:0003824">
    <property type="term" value="F:catalytic activity"/>
    <property type="evidence" value="ECO:0007669"/>
    <property type="project" value="InterPro"/>
</dbReference>
<name>I9DGL1_9FIRM</name>
<gene>
    <name evidence="10" type="ORF">JBW_01245</name>
</gene>
<dbReference type="HOGENOM" id="CLU_021572_7_0_9"/>
<dbReference type="SMART" id="SM00729">
    <property type="entry name" value="Elp3"/>
    <property type="match status" value="1"/>
</dbReference>
<evidence type="ECO:0000313" key="10">
    <source>
        <dbReference type="EMBL" id="AJQ26597.1"/>
    </source>
</evidence>
<dbReference type="SUPFAM" id="SSF52242">
    <property type="entry name" value="Cobalamin (vitamin B12)-binding domain"/>
    <property type="match status" value="1"/>
</dbReference>
<dbReference type="STRING" id="1192197.JBW_01245"/>
<dbReference type="SFLD" id="SFLDG01123">
    <property type="entry name" value="methyltransferase_(Class_B)"/>
    <property type="match status" value="1"/>
</dbReference>
<evidence type="ECO:0000256" key="5">
    <source>
        <dbReference type="ARBA" id="ARBA00022723"/>
    </source>
</evidence>
<dbReference type="InterPro" id="IPR034515">
    <property type="entry name" value="ThnL-like"/>
</dbReference>
<dbReference type="InterPro" id="IPR036724">
    <property type="entry name" value="Cobalamin-bd_sf"/>
</dbReference>
<dbReference type="GO" id="GO:0005829">
    <property type="term" value="C:cytosol"/>
    <property type="evidence" value="ECO:0007669"/>
    <property type="project" value="TreeGrafter"/>
</dbReference>
<protein>
    <submittedName>
        <fullName evidence="10">Cobalamin B12-binding domain protein</fullName>
    </submittedName>
</protein>
<dbReference type="PANTHER" id="PTHR43409">
    <property type="entry name" value="ANAEROBIC MAGNESIUM-PROTOPORPHYRIN IX MONOMETHYL ESTER CYCLASE-RELATED"/>
    <property type="match status" value="1"/>
</dbReference>
<dbReference type="InterPro" id="IPR034466">
    <property type="entry name" value="Methyltransferase_Class_B"/>
</dbReference>
<sequence>MNILLVWPPSADYCILNEKFSCCEPLGLEYIAAPLLKEFTVDIADMRFEKSIEDLLKKKKYDVVGVAIPFTTSVNVCNRMLQQIKENDERVKVVIGGHYPTVTLDNIYLQYVDYAIIGEGVHSFYELVKAIENQTLIDDVKGIAIIEDQLVKYTDKIIFNTLDHYPIPARNLVSKYQNKYFHAHYTPVTLMRFSAGCPHNCTFCVLWKLTNREYIVRSNDLIIQELKGIDCENIYVVDDEAFINAPKMYELAQKIIEKNIRKRFHMYVRADTIINNAALFELWAKAGLDSVLIGLESIFDDELKGYKKNITSEMAHKCVEILHKNSIEIRANFIVKPEYSRENFQELKQTVFELDIDLPTFAVLTPFHGTDEYEKVKDQFIIDKLEFFDCYHTFLKTKLSLKDFYQEFSNLFRSAKLRDKREEHGTVFYAGKGQDFEEMTQKMENSYLYY</sequence>
<keyword evidence="3" id="KW-0808">Transferase</keyword>
<keyword evidence="6" id="KW-0408">Iron</keyword>
<dbReference type="EMBL" id="CP010978">
    <property type="protein sequence ID" value="AJQ26597.1"/>
    <property type="molecule type" value="Genomic_DNA"/>
</dbReference>
<dbReference type="CDD" id="cd02068">
    <property type="entry name" value="radical_SAM_B12_BD"/>
    <property type="match status" value="1"/>
</dbReference>
<dbReference type="InterPro" id="IPR013785">
    <property type="entry name" value="Aldolase_TIM"/>
</dbReference>
<dbReference type="KEGG" id="pft:JBW_01245"/>
<dbReference type="PROSITE" id="PS51332">
    <property type="entry name" value="B12_BINDING"/>
    <property type="match status" value="1"/>
</dbReference>
<evidence type="ECO:0000256" key="7">
    <source>
        <dbReference type="ARBA" id="ARBA00023014"/>
    </source>
</evidence>
<evidence type="ECO:0000256" key="3">
    <source>
        <dbReference type="ARBA" id="ARBA00022679"/>
    </source>
</evidence>
<evidence type="ECO:0000256" key="2">
    <source>
        <dbReference type="ARBA" id="ARBA00022603"/>
    </source>
</evidence>
<feature type="domain" description="Radical SAM core" evidence="9">
    <location>
        <begin position="183"/>
        <end position="402"/>
    </location>
</feature>
<dbReference type="AlphaFoldDB" id="I9DGL1"/>
<comment type="cofactor">
    <cofactor evidence="1">
        <name>[4Fe-4S] cluster</name>
        <dbReference type="ChEBI" id="CHEBI:49883"/>
    </cofactor>
</comment>
<feature type="domain" description="B12-binding" evidence="8">
    <location>
        <begin position="1"/>
        <end position="138"/>
    </location>
</feature>
<dbReference type="InterPro" id="IPR058240">
    <property type="entry name" value="rSAM_sf"/>
</dbReference>
<dbReference type="PANTHER" id="PTHR43409:SF7">
    <property type="entry name" value="BLL1977 PROTEIN"/>
    <property type="match status" value="1"/>
</dbReference>
<evidence type="ECO:0000259" key="8">
    <source>
        <dbReference type="PROSITE" id="PS51332"/>
    </source>
</evidence>
<evidence type="ECO:0000256" key="6">
    <source>
        <dbReference type="ARBA" id="ARBA00023004"/>
    </source>
</evidence>
<dbReference type="SFLD" id="SFLDF00306">
    <property type="entry name" value="carbapenem_intermediate_methyl"/>
    <property type="match status" value="1"/>
</dbReference>
<dbReference type="InterPro" id="IPR006158">
    <property type="entry name" value="Cobalamin-bd"/>
</dbReference>
<evidence type="ECO:0000256" key="1">
    <source>
        <dbReference type="ARBA" id="ARBA00001966"/>
    </source>
</evidence>
<keyword evidence="2" id="KW-0489">Methyltransferase</keyword>
<organism evidence="10 11">
    <name type="scientific">Pelosinus fermentans JBW45</name>
    <dbReference type="NCBI Taxonomy" id="1192197"/>
    <lineage>
        <taxon>Bacteria</taxon>
        <taxon>Bacillati</taxon>
        <taxon>Bacillota</taxon>
        <taxon>Negativicutes</taxon>
        <taxon>Selenomonadales</taxon>
        <taxon>Sporomusaceae</taxon>
        <taxon>Pelosinus</taxon>
    </lineage>
</organism>
<dbReference type="Gene3D" id="3.40.50.280">
    <property type="entry name" value="Cobalamin-binding domain"/>
    <property type="match status" value="1"/>
</dbReference>
<dbReference type="InterPro" id="IPR051198">
    <property type="entry name" value="BchE-like"/>
</dbReference>
<reference evidence="11" key="2">
    <citation type="submission" date="2015-02" db="EMBL/GenBank/DDBJ databases">
        <title>Complete Genome Sequence of Pelosinus fermentans JBW45.</title>
        <authorList>
            <person name="De Leon K.B."/>
            <person name="Utturkar S.M."/>
            <person name="Camilleri L.B."/>
            <person name="Arkin A.P."/>
            <person name="Fields M.W."/>
            <person name="Brown S.D."/>
            <person name="Wall J.D."/>
        </authorList>
    </citation>
    <scope>NUCLEOTIDE SEQUENCE [LARGE SCALE GENOMIC DNA]</scope>
    <source>
        <strain evidence="11">JBW45</strain>
    </source>
</reference>
<dbReference type="InterPro" id="IPR007197">
    <property type="entry name" value="rSAM"/>
</dbReference>
<evidence type="ECO:0000259" key="9">
    <source>
        <dbReference type="PROSITE" id="PS51918"/>
    </source>
</evidence>
<dbReference type="GO" id="GO:0051536">
    <property type="term" value="F:iron-sulfur cluster binding"/>
    <property type="evidence" value="ECO:0007669"/>
    <property type="project" value="UniProtKB-KW"/>
</dbReference>
<dbReference type="PROSITE" id="PS51918">
    <property type="entry name" value="RADICAL_SAM"/>
    <property type="match status" value="1"/>
</dbReference>
<reference evidence="10 11" key="1">
    <citation type="journal article" date="2015" name="Genome Announc.">
        <title>Complete Genome Sequence of Pelosinus fermentans JBW45, a Member of a Remarkably Competitive Group of Negativicutes in the Firmicutes Phylum.</title>
        <authorList>
            <person name="De Leon K.B."/>
            <person name="Utturkar S.M."/>
            <person name="Camilleri L.B."/>
            <person name="Elias D.A."/>
            <person name="Arkin A.P."/>
            <person name="Fields M.W."/>
            <person name="Brown S.D."/>
            <person name="Wall J.D."/>
        </authorList>
    </citation>
    <scope>NUCLEOTIDE SEQUENCE [LARGE SCALE GENOMIC DNA]</scope>
    <source>
        <strain evidence="10 11">JBW45</strain>
    </source>
</reference>
<keyword evidence="7" id="KW-0411">Iron-sulfur</keyword>
<dbReference type="Pfam" id="PF02310">
    <property type="entry name" value="B12-binding"/>
    <property type="match status" value="1"/>
</dbReference>
<evidence type="ECO:0000256" key="4">
    <source>
        <dbReference type="ARBA" id="ARBA00022691"/>
    </source>
</evidence>
<evidence type="ECO:0000313" key="11">
    <source>
        <dbReference type="Proteomes" id="UP000005361"/>
    </source>
</evidence>
<dbReference type="SFLD" id="SFLDS00029">
    <property type="entry name" value="Radical_SAM"/>
    <property type="match status" value="1"/>
</dbReference>
<accession>I9DGL1</accession>
<keyword evidence="5" id="KW-0479">Metal-binding</keyword>
<keyword evidence="4" id="KW-0949">S-adenosyl-L-methionine</keyword>
<proteinExistence type="predicted"/>
<dbReference type="SUPFAM" id="SSF102114">
    <property type="entry name" value="Radical SAM enzymes"/>
    <property type="match status" value="1"/>
</dbReference>
<dbReference type="InterPro" id="IPR006638">
    <property type="entry name" value="Elp3/MiaA/NifB-like_rSAM"/>
</dbReference>
<dbReference type="OrthoDB" id="9801424at2"/>
<dbReference type="RefSeq" id="WP_007957030.1">
    <property type="nucleotide sequence ID" value="NZ_CP010978.1"/>
</dbReference>
<dbReference type="Pfam" id="PF04055">
    <property type="entry name" value="Radical_SAM"/>
    <property type="match status" value="1"/>
</dbReference>
<dbReference type="Proteomes" id="UP000005361">
    <property type="component" value="Chromosome"/>
</dbReference>
<dbReference type="Gene3D" id="3.20.20.70">
    <property type="entry name" value="Aldolase class I"/>
    <property type="match status" value="1"/>
</dbReference>
<dbReference type="GO" id="GO:0031419">
    <property type="term" value="F:cobalamin binding"/>
    <property type="evidence" value="ECO:0007669"/>
    <property type="project" value="InterPro"/>
</dbReference>